<keyword evidence="6" id="KW-1185">Reference proteome</keyword>
<dbReference type="PANTHER" id="PTHR21432">
    <property type="entry name" value="ACETYL-COA HYDROLASE-RELATED"/>
    <property type="match status" value="1"/>
</dbReference>
<comment type="similarity">
    <text evidence="1">Belongs to the acetyl-CoA hydrolase/transferase family.</text>
</comment>
<reference evidence="5" key="1">
    <citation type="journal article" date="2019" name="PLoS Negl. Trop. Dis.">
        <title>Revisiting the worldwide diversity of Leptospira species in the environment.</title>
        <authorList>
            <person name="Vincent A.T."/>
            <person name="Schiettekatte O."/>
            <person name="Bourhy P."/>
            <person name="Veyrier F.J."/>
            <person name="Picardeau M."/>
        </authorList>
    </citation>
    <scope>NUCLEOTIDE SEQUENCE [LARGE SCALE GENOMIC DNA]</scope>
    <source>
        <strain evidence="5">201702476</strain>
    </source>
</reference>
<dbReference type="Gene3D" id="3.40.1080.10">
    <property type="entry name" value="Glutaconate Coenzyme A-transferase"/>
    <property type="match status" value="1"/>
</dbReference>
<dbReference type="Gene3D" id="3.30.750.70">
    <property type="entry name" value="4-hydroxybutyrate coenzyme like domains"/>
    <property type="match status" value="1"/>
</dbReference>
<dbReference type="InterPro" id="IPR046433">
    <property type="entry name" value="ActCoA_hydro"/>
</dbReference>
<dbReference type="RefSeq" id="WP_135624737.1">
    <property type="nucleotide sequence ID" value="NZ_RQGD01000039.1"/>
</dbReference>
<dbReference type="GO" id="GO:0008775">
    <property type="term" value="F:acetate CoA-transferase activity"/>
    <property type="evidence" value="ECO:0007669"/>
    <property type="project" value="InterPro"/>
</dbReference>
<sequence length="430" mass="47138">MRNNDWKNRAVSAEDALKLVKSGDTIFVHGASATPTPLLDALVKRKDLTNIKLYHLHLTGELKFVEPEYKDQFRSISLFTGPAMRKPIEEGRADFMPIFLSDIPLLFQNGHVPLNVAFLQLSPPDEHGYCTLGCSVDTAKAAAENAKIIIAEINEQMPRTHGNTVVPFNKIKAFTLTNRPLHEHPLAEETEVEAKIGTIVAALVEDGSTLQMGIGGIPDAVLSRLKNKSDLGIHTEMFSDRAVDLFESGSITNKVKKVHQFRLVTSFASGTKRLFDFINDNPAVEFHPCDRTNDTHLIRKNDKVIAINSALEIDLTGQVCADSMGHKIFSGIGGQMDFIRGAALSKGGKPIIALPATAAKGKVSRISLELKPGAGVVTTRGHVQWVVTEFGAVNLFGKTLRERAELLISIAHPDFRSELKNQVNGLRHFS</sequence>
<dbReference type="EMBL" id="RQGD01000039">
    <property type="protein sequence ID" value="TGL57109.1"/>
    <property type="molecule type" value="Genomic_DNA"/>
</dbReference>
<keyword evidence="5" id="KW-0378">Hydrolase</keyword>
<dbReference type="Pfam" id="PF02550">
    <property type="entry name" value="AcetylCoA_hydro"/>
    <property type="match status" value="1"/>
</dbReference>
<evidence type="ECO:0000313" key="6">
    <source>
        <dbReference type="Proteomes" id="UP000297693"/>
    </source>
</evidence>
<protein>
    <submittedName>
        <fullName evidence="5">Acetyl-CoA hydrolase/transferase family protein</fullName>
    </submittedName>
</protein>
<keyword evidence="2 5" id="KW-0808">Transferase</keyword>
<dbReference type="SUPFAM" id="SSF100950">
    <property type="entry name" value="NagB/RpiA/CoA transferase-like"/>
    <property type="match status" value="2"/>
</dbReference>
<feature type="domain" description="Acetyl-CoA hydrolase/transferase C-terminal" evidence="4">
    <location>
        <begin position="270"/>
        <end position="422"/>
    </location>
</feature>
<dbReference type="AlphaFoldDB" id="A0A4R9JZF0"/>
<name>A0A4R9JZF0_9LEPT</name>
<organism evidence="5 6">
    <name type="scientific">Leptospira ognonensis</name>
    <dbReference type="NCBI Taxonomy" id="2484945"/>
    <lineage>
        <taxon>Bacteria</taxon>
        <taxon>Pseudomonadati</taxon>
        <taxon>Spirochaetota</taxon>
        <taxon>Spirochaetia</taxon>
        <taxon>Leptospirales</taxon>
        <taxon>Leptospiraceae</taxon>
        <taxon>Leptospira</taxon>
    </lineage>
</organism>
<dbReference type="InterPro" id="IPR037171">
    <property type="entry name" value="NagB/RpiA_transferase-like"/>
</dbReference>
<evidence type="ECO:0000256" key="2">
    <source>
        <dbReference type="ARBA" id="ARBA00022679"/>
    </source>
</evidence>
<evidence type="ECO:0000256" key="1">
    <source>
        <dbReference type="ARBA" id="ARBA00009632"/>
    </source>
</evidence>
<dbReference type="InterPro" id="IPR038460">
    <property type="entry name" value="AcetylCoA_hyd_C_sf"/>
</dbReference>
<dbReference type="Gene3D" id="3.40.1080.20">
    <property type="entry name" value="Acetyl-CoA hydrolase/transferase C-terminal domain"/>
    <property type="match status" value="1"/>
</dbReference>
<evidence type="ECO:0000259" key="3">
    <source>
        <dbReference type="Pfam" id="PF02550"/>
    </source>
</evidence>
<dbReference type="InterPro" id="IPR003702">
    <property type="entry name" value="ActCoA_hydro_N"/>
</dbReference>
<proteinExistence type="inferred from homology"/>
<evidence type="ECO:0000313" key="5">
    <source>
        <dbReference type="EMBL" id="TGL57109.1"/>
    </source>
</evidence>
<accession>A0A4R9JZF0</accession>
<dbReference type="InterPro" id="IPR026888">
    <property type="entry name" value="AcetylCoA_hyd_C"/>
</dbReference>
<feature type="domain" description="Acetyl-CoA hydrolase/transferase N-terminal" evidence="3">
    <location>
        <begin position="3"/>
        <end position="164"/>
    </location>
</feature>
<dbReference type="OrthoDB" id="9801795at2"/>
<dbReference type="GO" id="GO:0006083">
    <property type="term" value="P:acetate metabolic process"/>
    <property type="evidence" value="ECO:0007669"/>
    <property type="project" value="InterPro"/>
</dbReference>
<dbReference type="GO" id="GO:0016787">
    <property type="term" value="F:hydrolase activity"/>
    <property type="evidence" value="ECO:0007669"/>
    <property type="project" value="UniProtKB-KW"/>
</dbReference>
<dbReference type="PANTHER" id="PTHR21432:SF20">
    <property type="entry name" value="ACETYL-COA HYDROLASE"/>
    <property type="match status" value="1"/>
</dbReference>
<dbReference type="Pfam" id="PF13336">
    <property type="entry name" value="AcetylCoA_hyd_C"/>
    <property type="match status" value="1"/>
</dbReference>
<dbReference type="Proteomes" id="UP000297693">
    <property type="component" value="Unassembled WGS sequence"/>
</dbReference>
<evidence type="ECO:0000259" key="4">
    <source>
        <dbReference type="Pfam" id="PF13336"/>
    </source>
</evidence>
<comment type="caution">
    <text evidence="5">The sequence shown here is derived from an EMBL/GenBank/DDBJ whole genome shotgun (WGS) entry which is preliminary data.</text>
</comment>
<gene>
    <name evidence="5" type="ORF">EHQ58_15070</name>
</gene>